<keyword evidence="2" id="KW-1185">Reference proteome</keyword>
<dbReference type="EMBL" id="JAUFPT010000094">
    <property type="protein sequence ID" value="MDN3574181.1"/>
    <property type="molecule type" value="Genomic_DNA"/>
</dbReference>
<gene>
    <name evidence="1" type="ORF">QWZ18_26700</name>
</gene>
<sequence>MIEAPTVNAAIEAASRAMGTFLADVPGVGILTEVVAGGLVWSCRQNMPSPPEPDFIRP</sequence>
<reference evidence="2" key="1">
    <citation type="journal article" date="2019" name="Int. J. Syst. Evol. Microbiol.">
        <title>The Global Catalogue of Microorganisms (GCM) 10K type strain sequencing project: providing services to taxonomists for standard genome sequencing and annotation.</title>
        <authorList>
            <consortium name="The Broad Institute Genomics Platform"/>
            <consortium name="The Broad Institute Genome Sequencing Center for Infectious Disease"/>
            <person name="Wu L."/>
            <person name="Ma J."/>
        </authorList>
    </citation>
    <scope>NUCLEOTIDE SEQUENCE [LARGE SCALE GENOMIC DNA]</scope>
    <source>
        <strain evidence="2">CECT 7806</strain>
    </source>
</reference>
<proteinExistence type="predicted"/>
<dbReference type="Proteomes" id="UP001244297">
    <property type="component" value="Unassembled WGS sequence"/>
</dbReference>
<protein>
    <submittedName>
        <fullName evidence="1">Uncharacterized protein</fullName>
    </submittedName>
</protein>
<organism evidence="1 2">
    <name type="scientific">Methylobacterium longum</name>
    <dbReference type="NCBI Taxonomy" id="767694"/>
    <lineage>
        <taxon>Bacteria</taxon>
        <taxon>Pseudomonadati</taxon>
        <taxon>Pseudomonadota</taxon>
        <taxon>Alphaproteobacteria</taxon>
        <taxon>Hyphomicrobiales</taxon>
        <taxon>Methylobacteriaceae</taxon>
        <taxon>Methylobacterium</taxon>
    </lineage>
</organism>
<name>A0ABT8AXF5_9HYPH</name>
<evidence type="ECO:0000313" key="2">
    <source>
        <dbReference type="Proteomes" id="UP001244297"/>
    </source>
</evidence>
<accession>A0ABT8AXF5</accession>
<comment type="caution">
    <text evidence="1">The sequence shown here is derived from an EMBL/GenBank/DDBJ whole genome shotgun (WGS) entry which is preliminary data.</text>
</comment>
<dbReference type="RefSeq" id="WP_238287790.1">
    <property type="nucleotide sequence ID" value="NZ_BPQS01000011.1"/>
</dbReference>
<evidence type="ECO:0000313" key="1">
    <source>
        <dbReference type="EMBL" id="MDN3574181.1"/>
    </source>
</evidence>